<name>A0A3M7QKF8_BRAPC</name>
<dbReference type="EMBL" id="REGN01005848">
    <property type="protein sequence ID" value="RNA11783.1"/>
    <property type="molecule type" value="Genomic_DNA"/>
</dbReference>
<evidence type="ECO:0000313" key="2">
    <source>
        <dbReference type="Proteomes" id="UP000276133"/>
    </source>
</evidence>
<keyword evidence="2" id="KW-1185">Reference proteome</keyword>
<comment type="caution">
    <text evidence="1">The sequence shown here is derived from an EMBL/GenBank/DDBJ whole genome shotgun (WGS) entry which is preliminary data.</text>
</comment>
<proteinExistence type="predicted"/>
<dbReference type="Proteomes" id="UP000276133">
    <property type="component" value="Unassembled WGS sequence"/>
</dbReference>
<protein>
    <submittedName>
        <fullName evidence="1">Uncharacterized protein</fullName>
    </submittedName>
</protein>
<dbReference type="AlphaFoldDB" id="A0A3M7QKF8"/>
<sequence>MLKLFSLNASACETRRAVAERIEALTDSDIKNEAKRLWAKNGTNKQRVSKMDRELAKASLISKIRTERNQKKTWIFWKDIQYKKITG</sequence>
<organism evidence="1 2">
    <name type="scientific">Brachionus plicatilis</name>
    <name type="common">Marine rotifer</name>
    <name type="synonym">Brachionus muelleri</name>
    <dbReference type="NCBI Taxonomy" id="10195"/>
    <lineage>
        <taxon>Eukaryota</taxon>
        <taxon>Metazoa</taxon>
        <taxon>Spiralia</taxon>
        <taxon>Gnathifera</taxon>
        <taxon>Rotifera</taxon>
        <taxon>Eurotatoria</taxon>
        <taxon>Monogononta</taxon>
        <taxon>Pseudotrocha</taxon>
        <taxon>Ploima</taxon>
        <taxon>Brachionidae</taxon>
        <taxon>Brachionus</taxon>
    </lineage>
</organism>
<accession>A0A3M7QKF8</accession>
<gene>
    <name evidence="1" type="ORF">BpHYR1_036914</name>
</gene>
<reference evidence="1 2" key="1">
    <citation type="journal article" date="2018" name="Sci. Rep.">
        <title>Genomic signatures of local adaptation to the degree of environmental predictability in rotifers.</title>
        <authorList>
            <person name="Franch-Gras L."/>
            <person name="Hahn C."/>
            <person name="Garcia-Roger E.M."/>
            <person name="Carmona M.J."/>
            <person name="Serra M."/>
            <person name="Gomez A."/>
        </authorList>
    </citation>
    <scope>NUCLEOTIDE SEQUENCE [LARGE SCALE GENOMIC DNA]</scope>
    <source>
        <strain evidence="1">HYR1</strain>
    </source>
</reference>
<evidence type="ECO:0000313" key="1">
    <source>
        <dbReference type="EMBL" id="RNA11783.1"/>
    </source>
</evidence>